<feature type="region of interest" description="Disordered" evidence="1">
    <location>
        <begin position="1"/>
        <end position="32"/>
    </location>
</feature>
<evidence type="ECO:0000313" key="3">
    <source>
        <dbReference type="Proteomes" id="UP000002411"/>
    </source>
</evidence>
<dbReference type="AlphaFoldDB" id="A5N1H0"/>
<organism evidence="2 3">
    <name type="scientific">Clostridium kluyveri (strain ATCC 8527 / DSM 555 / NBRC 12016 / NCIMB 10680 / K1)</name>
    <dbReference type="NCBI Taxonomy" id="431943"/>
    <lineage>
        <taxon>Bacteria</taxon>
        <taxon>Bacillati</taxon>
        <taxon>Bacillota</taxon>
        <taxon>Clostridia</taxon>
        <taxon>Eubacteriales</taxon>
        <taxon>Clostridiaceae</taxon>
        <taxon>Clostridium</taxon>
    </lineage>
</organism>
<evidence type="ECO:0000313" key="2">
    <source>
        <dbReference type="EMBL" id="EDK34966.1"/>
    </source>
</evidence>
<evidence type="ECO:0000256" key="1">
    <source>
        <dbReference type="SAM" id="MobiDB-lite"/>
    </source>
</evidence>
<feature type="compositionally biased region" description="Basic residues" evidence="1">
    <location>
        <begin position="17"/>
        <end position="28"/>
    </location>
</feature>
<accession>A5N1H0</accession>
<keyword evidence="3" id="KW-1185">Reference proteome</keyword>
<dbReference type="STRING" id="431943.CKL_2957"/>
<proteinExistence type="predicted"/>
<dbReference type="RefSeq" id="WP_012103301.1">
    <property type="nucleotide sequence ID" value="NC_009706.1"/>
</dbReference>
<reference evidence="2 3" key="1">
    <citation type="journal article" date="2008" name="Proc. Natl. Acad. Sci. U.S.A.">
        <title>The genome of Clostridium kluyveri, a strict anaerobe with unique metabolic features.</title>
        <authorList>
            <person name="Seedorf H."/>
            <person name="Fricke W.F."/>
            <person name="Veith B."/>
            <person name="Brueggemann H."/>
            <person name="Liesegang H."/>
            <person name="Strittmatter A."/>
            <person name="Miethke M."/>
            <person name="Buckel W."/>
            <person name="Hinderberger J."/>
            <person name="Li F."/>
            <person name="Hagemeier C."/>
            <person name="Thauer R.K."/>
            <person name="Gottschalk G."/>
        </authorList>
    </citation>
    <scope>NUCLEOTIDE SEQUENCE [LARGE SCALE GENOMIC DNA]</scope>
    <source>
        <strain evidence="3">ATCC 8527 / DSM 555 / NCIMB 10680</strain>
    </source>
</reference>
<protein>
    <submittedName>
        <fullName evidence="2">Uncharacterized protein</fullName>
    </submittedName>
</protein>
<dbReference type="EMBL" id="CP000673">
    <property type="protein sequence ID" value="EDK34966.1"/>
    <property type="molecule type" value="Genomic_DNA"/>
</dbReference>
<dbReference type="Proteomes" id="UP000002411">
    <property type="component" value="Chromosome"/>
</dbReference>
<dbReference type="HOGENOM" id="CLU_2823506_0_0_9"/>
<gene>
    <name evidence="2" type="ordered locus">CKL_2957</name>
</gene>
<name>A5N1H0_CLOK5</name>
<dbReference type="KEGG" id="ckl:CKL_2957"/>
<sequence length="66" mass="8035">MSKYVKVGYQDPEYREKNKHRSRRKSNTFRRMNSSLTIKDLIDDPNGLMRAVRKAYKEYKKEHEGR</sequence>